<reference evidence="2" key="2">
    <citation type="journal article" date="2022" name="Microbiol. Resour. Announc.">
        <title>Whole-Genome Sequence of Entomortierella parvispora E1425, a Mucoromycotan Fungus Associated with Burkholderiaceae-Related Endosymbiotic Bacteria.</title>
        <authorList>
            <person name="Herlambang A."/>
            <person name="Guo Y."/>
            <person name="Takashima Y."/>
            <person name="Narisawa K."/>
            <person name="Ohta H."/>
            <person name="Nishizawa T."/>
        </authorList>
    </citation>
    <scope>NUCLEOTIDE SEQUENCE</scope>
    <source>
        <strain evidence="2">E1425</strain>
    </source>
</reference>
<dbReference type="InterPro" id="IPR032675">
    <property type="entry name" value="LRR_dom_sf"/>
</dbReference>
<sequence>MEEPALLLGAASGLTTSATGSQGQETPSLSPALPSGGIPGALALTTVPQGYKNPSPLEISELLTRIVSLVDQTTLLACQVVCKEWRRTLEFLIWRDLKLVQLGNRFKQPMTDNCIRQHAPLVQRLSICVDPRYYQPSSGNLDNNLCLRTTDFPKLTSLEIGIQLGLLYWSSQTEEMVYLTYKLFRLMLDSSSLLSGGGQGFPMLQVLKIADLQFKFLPREWMTLWETLWSRLQVLSLTGHWWGYYQVFPEEENMDDIDDDRPWQRYEELCNKDEMQKLARRHGPSWTMRDLTLISYSRDMNRGVYEIQSWMVGQCPDLVRLKWSVDWYLEAEQRPMELIRDLVMEGSQLNPPQFQELETLDLPRQFYGEEFVDLIDAMPRLTMLKMEDVKEFEENPWILLKATAPRHLNTLRILDVRCSGVGSHTLIDMLCSLPNLEVFQGDTITDLHLREDPRPWACRGALRRLELDFKITTQRRVLSQSLIVSRLAEMEQLEDLRVSCSPLRLDLSKPKGMLERLKTLKHLKTLSLESRNENFNCDWGQVELAWVRENWPKLKYVDWIEYKDEVKEEDKFPRTPPVEEQKSERYYTSRNK</sequence>
<dbReference type="EMBL" id="BQFW01000006">
    <property type="protein sequence ID" value="GJJ72299.1"/>
    <property type="molecule type" value="Genomic_DNA"/>
</dbReference>
<evidence type="ECO:0008006" key="4">
    <source>
        <dbReference type="Google" id="ProtNLM"/>
    </source>
</evidence>
<reference evidence="2" key="1">
    <citation type="submission" date="2021-11" db="EMBL/GenBank/DDBJ databases">
        <authorList>
            <person name="Herlambang A."/>
            <person name="Guo Y."/>
            <person name="Takashima Y."/>
            <person name="Nishizawa T."/>
        </authorList>
    </citation>
    <scope>NUCLEOTIDE SEQUENCE</scope>
    <source>
        <strain evidence="2">E1425</strain>
    </source>
</reference>
<dbReference type="Proteomes" id="UP000827284">
    <property type="component" value="Unassembled WGS sequence"/>
</dbReference>
<dbReference type="OrthoDB" id="3241014at2759"/>
<evidence type="ECO:0000313" key="3">
    <source>
        <dbReference type="Proteomes" id="UP000827284"/>
    </source>
</evidence>
<dbReference type="Gene3D" id="1.20.1280.50">
    <property type="match status" value="1"/>
</dbReference>
<evidence type="ECO:0000313" key="2">
    <source>
        <dbReference type="EMBL" id="GJJ72299.1"/>
    </source>
</evidence>
<accession>A0A9P3H8V4</accession>
<dbReference type="SUPFAM" id="SSF52047">
    <property type="entry name" value="RNI-like"/>
    <property type="match status" value="1"/>
</dbReference>
<dbReference type="AlphaFoldDB" id="A0A9P3H8V4"/>
<dbReference type="SUPFAM" id="SSF81383">
    <property type="entry name" value="F-box domain"/>
    <property type="match status" value="1"/>
</dbReference>
<proteinExistence type="predicted"/>
<comment type="caution">
    <text evidence="2">The sequence shown here is derived from an EMBL/GenBank/DDBJ whole genome shotgun (WGS) entry which is preliminary data.</text>
</comment>
<feature type="region of interest" description="Disordered" evidence="1">
    <location>
        <begin position="568"/>
        <end position="592"/>
    </location>
</feature>
<organism evidence="2 3">
    <name type="scientific">Entomortierella parvispora</name>
    <dbReference type="NCBI Taxonomy" id="205924"/>
    <lineage>
        <taxon>Eukaryota</taxon>
        <taxon>Fungi</taxon>
        <taxon>Fungi incertae sedis</taxon>
        <taxon>Mucoromycota</taxon>
        <taxon>Mortierellomycotina</taxon>
        <taxon>Mortierellomycetes</taxon>
        <taxon>Mortierellales</taxon>
        <taxon>Mortierellaceae</taxon>
        <taxon>Entomortierella</taxon>
    </lineage>
</organism>
<dbReference type="InterPro" id="IPR036047">
    <property type="entry name" value="F-box-like_dom_sf"/>
</dbReference>
<keyword evidence="3" id="KW-1185">Reference proteome</keyword>
<dbReference type="Gene3D" id="3.80.10.10">
    <property type="entry name" value="Ribonuclease Inhibitor"/>
    <property type="match status" value="1"/>
</dbReference>
<gene>
    <name evidence="2" type="ORF">EMPS_04656</name>
</gene>
<protein>
    <recommendedName>
        <fullName evidence="4">F-box domain-containing protein</fullName>
    </recommendedName>
</protein>
<name>A0A9P3H8V4_9FUNG</name>
<evidence type="ECO:0000256" key="1">
    <source>
        <dbReference type="SAM" id="MobiDB-lite"/>
    </source>
</evidence>